<evidence type="ECO:0000313" key="8">
    <source>
        <dbReference type="Proteomes" id="UP000648077"/>
    </source>
</evidence>
<dbReference type="InterPro" id="IPR051612">
    <property type="entry name" value="Teichoic_Acid_Biosynth"/>
</dbReference>
<dbReference type="InterPro" id="IPR043149">
    <property type="entry name" value="TagF_N"/>
</dbReference>
<dbReference type="Gene3D" id="3.40.50.11820">
    <property type="match status" value="1"/>
</dbReference>
<dbReference type="GO" id="GO:0005886">
    <property type="term" value="C:plasma membrane"/>
    <property type="evidence" value="ECO:0007669"/>
    <property type="project" value="UniProtKB-SubCell"/>
</dbReference>
<dbReference type="GO" id="GO:0019350">
    <property type="term" value="P:teichoic acid biosynthetic process"/>
    <property type="evidence" value="ECO:0007669"/>
    <property type="project" value="UniProtKB-KW"/>
</dbReference>
<keyword evidence="4" id="KW-0808">Transferase</keyword>
<evidence type="ECO:0000256" key="6">
    <source>
        <dbReference type="ARBA" id="ARBA00023136"/>
    </source>
</evidence>
<keyword evidence="5" id="KW-0777">Teichoic acid biosynthesis</keyword>
<organism evidence="7 8">
    <name type="scientific">Staphylococcus epidermidis</name>
    <dbReference type="NCBI Taxonomy" id="1282"/>
    <lineage>
        <taxon>Bacteria</taxon>
        <taxon>Bacillati</taxon>
        <taxon>Bacillota</taxon>
        <taxon>Bacilli</taxon>
        <taxon>Bacillales</taxon>
        <taxon>Staphylococcaceae</taxon>
        <taxon>Staphylococcus</taxon>
    </lineage>
</organism>
<dbReference type="Gene3D" id="3.40.50.12580">
    <property type="match status" value="1"/>
</dbReference>
<name>A0A8X8G2M5_STAEP</name>
<reference evidence="7" key="1">
    <citation type="submission" date="2020-08" db="EMBL/GenBank/DDBJ databases">
        <title>Changes in the skin microbiome associated with squamous cell carcinoma in transplant recipients.</title>
        <authorList>
            <person name="Zaugg J."/>
            <person name="Krueger A."/>
            <person name="Lachner N."/>
        </authorList>
    </citation>
    <scope>NUCLEOTIDE SEQUENCE</scope>
    <source>
        <strain evidence="7">R5988</strain>
    </source>
</reference>
<gene>
    <name evidence="7" type="ORF">H3963_10025</name>
</gene>
<evidence type="ECO:0000256" key="1">
    <source>
        <dbReference type="ARBA" id="ARBA00004202"/>
    </source>
</evidence>
<evidence type="ECO:0000256" key="2">
    <source>
        <dbReference type="ARBA" id="ARBA00010488"/>
    </source>
</evidence>
<dbReference type="PANTHER" id="PTHR37316:SF2">
    <property type="entry name" value="TEICHOIC ACID RIBITOL-PHOSPHATE POLYMERASE TARK"/>
    <property type="match status" value="1"/>
</dbReference>
<keyword evidence="6" id="KW-0472">Membrane</keyword>
<comment type="subcellular location">
    <subcellularLocation>
        <location evidence="1">Cell membrane</location>
        <topology evidence="1">Peripheral membrane protein</topology>
    </subcellularLocation>
</comment>
<evidence type="ECO:0000313" key="7">
    <source>
        <dbReference type="EMBL" id="MBF2230758.1"/>
    </source>
</evidence>
<keyword evidence="3" id="KW-1003">Cell membrane</keyword>
<dbReference type="Pfam" id="PF04464">
    <property type="entry name" value="Glyphos_transf"/>
    <property type="match status" value="1"/>
</dbReference>
<protein>
    <submittedName>
        <fullName evidence="7">CDP-glycerol glycerophosphotransferase family protein</fullName>
    </submittedName>
</protein>
<comment type="similarity">
    <text evidence="2">Belongs to the CDP-glycerol glycerophosphotransferase family.</text>
</comment>
<sequence>MTKQNIFIDDIYWERVQLYVKGHFEGVKPTRNFLLRNLTETKLLNANRVNIQGSTFEARFNIAILEKGNFLSTGNYILINRQEDEYVCQINPKFLNDKKKQMTLEELRDYNSLETQSLQKSYLLKNYGKSFQRYNNKEIKSYVIVPAISQEINEFIFKVQYKSEINKISKLKHLSFILHKALRKISFNVRDKIYLSIFNISKTVYKNNKNHVLFTSDSRANMSGNFKFIYEEMLKQQLDKKLVIHSIFKPNIANRRSFIDKLKFPYFLGKSKYILVDDYHPMIYKLQFRENQEIVQVWHAVGAFKTVGFSRTGKKGGPFIDSIGHRNYSKAYVSSNNDILYYAEAFGIEEHKVIPTGVPRTDVLFDESYKTRIKQSLETKLPIIKNKKVILFAPTFRGSGHRTAHYPFFKINFARLASYCEEHQATVLFKMHPFVRNKLNIPAIYNKYFLDISNYREVNDVLFITDILISDYSSLIYEFSVFKKPMLFYAFDLEDYIYTRDFYEPYETFVPGKIVKTFDELILALENNDFEFEKVKPFLNKNFKYKDGKSSERLVKDLFNKFFQ</sequence>
<dbReference type="GO" id="GO:0047355">
    <property type="term" value="F:CDP-glycerol glycerophosphotransferase activity"/>
    <property type="evidence" value="ECO:0007669"/>
    <property type="project" value="InterPro"/>
</dbReference>
<dbReference type="InterPro" id="IPR043148">
    <property type="entry name" value="TagF_C"/>
</dbReference>
<proteinExistence type="inferred from homology"/>
<dbReference type="InterPro" id="IPR007554">
    <property type="entry name" value="Glycerophosphate_synth"/>
</dbReference>
<dbReference type="EMBL" id="JACGQI010000018">
    <property type="protein sequence ID" value="MBF2230758.1"/>
    <property type="molecule type" value="Genomic_DNA"/>
</dbReference>
<dbReference type="SUPFAM" id="SSF53756">
    <property type="entry name" value="UDP-Glycosyltransferase/glycogen phosphorylase"/>
    <property type="match status" value="1"/>
</dbReference>
<evidence type="ECO:0000256" key="5">
    <source>
        <dbReference type="ARBA" id="ARBA00022944"/>
    </source>
</evidence>
<accession>A0A8X8G2M5</accession>
<evidence type="ECO:0000256" key="3">
    <source>
        <dbReference type="ARBA" id="ARBA00022475"/>
    </source>
</evidence>
<evidence type="ECO:0000256" key="4">
    <source>
        <dbReference type="ARBA" id="ARBA00022679"/>
    </source>
</evidence>
<dbReference type="RefSeq" id="WP_002445746.1">
    <property type="nucleotide sequence ID" value="NZ_CABGKA010000003.1"/>
</dbReference>
<dbReference type="PANTHER" id="PTHR37316">
    <property type="entry name" value="TEICHOIC ACID GLYCEROL-PHOSPHATE PRIMASE"/>
    <property type="match status" value="1"/>
</dbReference>
<dbReference type="AlphaFoldDB" id="A0A8X8G2M5"/>
<dbReference type="Proteomes" id="UP000648077">
    <property type="component" value="Unassembled WGS sequence"/>
</dbReference>
<comment type="caution">
    <text evidence="7">The sequence shown here is derived from an EMBL/GenBank/DDBJ whole genome shotgun (WGS) entry which is preliminary data.</text>
</comment>